<organism evidence="1 2">
    <name type="scientific">Epicoccum nigrum</name>
    <name type="common">Soil fungus</name>
    <name type="synonym">Epicoccum purpurascens</name>
    <dbReference type="NCBI Taxonomy" id="105696"/>
    <lineage>
        <taxon>Eukaryota</taxon>
        <taxon>Fungi</taxon>
        <taxon>Dikarya</taxon>
        <taxon>Ascomycota</taxon>
        <taxon>Pezizomycotina</taxon>
        <taxon>Dothideomycetes</taxon>
        <taxon>Pleosporomycetidae</taxon>
        <taxon>Pleosporales</taxon>
        <taxon>Pleosporineae</taxon>
        <taxon>Didymellaceae</taxon>
        <taxon>Epicoccum</taxon>
    </lineage>
</organism>
<proteinExistence type="predicted"/>
<evidence type="ECO:0000313" key="1">
    <source>
        <dbReference type="EMBL" id="OSS43341.1"/>
    </source>
</evidence>
<evidence type="ECO:0000313" key="2">
    <source>
        <dbReference type="Proteomes" id="UP000193240"/>
    </source>
</evidence>
<dbReference type="AlphaFoldDB" id="A0A1Y2LHH5"/>
<protein>
    <submittedName>
        <fullName evidence="1">Uncharacterized protein</fullName>
    </submittedName>
</protein>
<dbReference type="EMBL" id="KZ107868">
    <property type="protein sequence ID" value="OSS43341.1"/>
    <property type="molecule type" value="Genomic_DNA"/>
</dbReference>
<keyword evidence="2" id="KW-1185">Reference proteome</keyword>
<name>A0A1Y2LHH5_EPING</name>
<reference evidence="1 2" key="1">
    <citation type="journal article" date="2017" name="Genome Announc.">
        <title>Genome sequence of the saprophytic ascomycete Epicoccum nigrum ICMP 19927 strain isolated from New Zealand.</title>
        <authorList>
            <person name="Fokin M."/>
            <person name="Fleetwood D."/>
            <person name="Weir B.S."/>
            <person name="Villas-Boas S.G."/>
        </authorList>
    </citation>
    <scope>NUCLEOTIDE SEQUENCE [LARGE SCALE GENOMIC DNA]</scope>
    <source>
        <strain evidence="1 2">ICMP 19927</strain>
    </source>
</reference>
<accession>A0A1Y2LHH5</accession>
<dbReference type="InParanoid" id="A0A1Y2LHH5"/>
<sequence length="105" mass="11525">MVQATAVRIDGFDGSQLRAFIGFEKGMGEASEKYEEVESLSVDGVAIRNEGVKKWAEKTRWAQVYYGMEAKQDGPRGDLYIEDGETIKTARKEVELGGSVLGAAF</sequence>
<dbReference type="Proteomes" id="UP000193240">
    <property type="component" value="Unassembled WGS sequence"/>
</dbReference>
<gene>
    <name evidence="1" type="ORF">B5807_11943</name>
</gene>